<dbReference type="EMBL" id="NIDE01000002">
    <property type="protein sequence ID" value="OWK45579.1"/>
    <property type="molecule type" value="Genomic_DNA"/>
</dbReference>
<evidence type="ECO:0000313" key="3">
    <source>
        <dbReference type="Proteomes" id="UP000214646"/>
    </source>
</evidence>
<comment type="caution">
    <text evidence="2">The sequence shown here is derived from an EMBL/GenBank/DDBJ whole genome shotgun (WGS) entry which is preliminary data.</text>
</comment>
<dbReference type="AlphaFoldDB" id="A0A225E7U0"/>
<feature type="compositionally biased region" description="Low complexity" evidence="1">
    <location>
        <begin position="10"/>
        <end position="19"/>
    </location>
</feature>
<sequence length="160" mass="17894">MAARRKKPPAETTPAEQPAVTVTAPETAPPLAVVEPAGTDEPTQPATQAGDAPRRQWQPDPFSLMVISLGPDKDGPKMTLFRSNKLNQMAIRFDEKPEEQHRLRLREDGWRWREDEGVWTKQLDRERRAASQVEAERLFTEIGETIRAGRGLSGRTDVGG</sequence>
<dbReference type="RefSeq" id="WP_088253293.1">
    <property type="nucleotide sequence ID" value="NZ_NIDE01000002.1"/>
</dbReference>
<gene>
    <name evidence="2" type="ORF">FRUB_01910</name>
</gene>
<dbReference type="Proteomes" id="UP000214646">
    <property type="component" value="Unassembled WGS sequence"/>
</dbReference>
<evidence type="ECO:0000313" key="2">
    <source>
        <dbReference type="EMBL" id="OWK45579.1"/>
    </source>
</evidence>
<reference evidence="3" key="1">
    <citation type="submission" date="2017-06" db="EMBL/GenBank/DDBJ databases">
        <title>Genome analysis of Fimbriiglobus ruber SP5, the first member of the order Planctomycetales with confirmed chitinolytic capability.</title>
        <authorList>
            <person name="Ravin N.V."/>
            <person name="Rakitin A.L."/>
            <person name="Ivanova A.A."/>
            <person name="Beletsky A.V."/>
            <person name="Kulichevskaya I.S."/>
            <person name="Mardanov A.V."/>
            <person name="Dedysh S.N."/>
        </authorList>
    </citation>
    <scope>NUCLEOTIDE SEQUENCE [LARGE SCALE GENOMIC DNA]</scope>
    <source>
        <strain evidence="3">SP5</strain>
    </source>
</reference>
<proteinExistence type="predicted"/>
<accession>A0A225E7U0</accession>
<organism evidence="2 3">
    <name type="scientific">Fimbriiglobus ruber</name>
    <dbReference type="NCBI Taxonomy" id="1908690"/>
    <lineage>
        <taxon>Bacteria</taxon>
        <taxon>Pseudomonadati</taxon>
        <taxon>Planctomycetota</taxon>
        <taxon>Planctomycetia</taxon>
        <taxon>Gemmatales</taxon>
        <taxon>Gemmataceae</taxon>
        <taxon>Fimbriiglobus</taxon>
    </lineage>
</organism>
<dbReference type="OrthoDB" id="300201at2"/>
<keyword evidence="3" id="KW-1185">Reference proteome</keyword>
<protein>
    <submittedName>
        <fullName evidence="2">Uncharacterized protein</fullName>
    </submittedName>
</protein>
<feature type="region of interest" description="Disordered" evidence="1">
    <location>
        <begin position="1"/>
        <end position="58"/>
    </location>
</feature>
<evidence type="ECO:0000256" key="1">
    <source>
        <dbReference type="SAM" id="MobiDB-lite"/>
    </source>
</evidence>
<name>A0A225E7U0_9BACT</name>